<reference evidence="2" key="1">
    <citation type="submission" date="2018-11" db="EMBL/GenBank/DDBJ databases">
        <authorList>
            <consortium name="Pathogen Informatics"/>
        </authorList>
    </citation>
    <scope>NUCLEOTIDE SEQUENCE</scope>
</reference>
<gene>
    <name evidence="2" type="ORF">PXEA_LOCUS14969</name>
</gene>
<protein>
    <submittedName>
        <fullName evidence="2">Uncharacterized protein</fullName>
    </submittedName>
</protein>
<evidence type="ECO:0000313" key="3">
    <source>
        <dbReference type="Proteomes" id="UP000784294"/>
    </source>
</evidence>
<keyword evidence="1" id="KW-0732">Signal</keyword>
<dbReference type="AlphaFoldDB" id="A0A448WVV7"/>
<keyword evidence="3" id="KW-1185">Reference proteome</keyword>
<feature type="signal peptide" evidence="1">
    <location>
        <begin position="1"/>
        <end position="27"/>
    </location>
</feature>
<feature type="chain" id="PRO_5019139630" evidence="1">
    <location>
        <begin position="28"/>
        <end position="120"/>
    </location>
</feature>
<accession>A0A448WVV7</accession>
<evidence type="ECO:0000256" key="1">
    <source>
        <dbReference type="SAM" id="SignalP"/>
    </source>
</evidence>
<dbReference type="Proteomes" id="UP000784294">
    <property type="component" value="Unassembled WGS sequence"/>
</dbReference>
<organism evidence="2 3">
    <name type="scientific">Protopolystoma xenopodis</name>
    <dbReference type="NCBI Taxonomy" id="117903"/>
    <lineage>
        <taxon>Eukaryota</taxon>
        <taxon>Metazoa</taxon>
        <taxon>Spiralia</taxon>
        <taxon>Lophotrochozoa</taxon>
        <taxon>Platyhelminthes</taxon>
        <taxon>Monogenea</taxon>
        <taxon>Polyopisthocotylea</taxon>
        <taxon>Polystomatidea</taxon>
        <taxon>Polystomatidae</taxon>
        <taxon>Protopolystoma</taxon>
    </lineage>
</organism>
<proteinExistence type="predicted"/>
<dbReference type="EMBL" id="CAAALY010051796">
    <property type="protein sequence ID" value="VEL21529.1"/>
    <property type="molecule type" value="Genomic_DNA"/>
</dbReference>
<name>A0A448WVV7_9PLAT</name>
<evidence type="ECO:0000313" key="2">
    <source>
        <dbReference type="EMBL" id="VEL21529.1"/>
    </source>
</evidence>
<comment type="caution">
    <text evidence="2">The sequence shown here is derived from an EMBL/GenBank/DDBJ whole genome shotgun (WGS) entry which is preliminary data.</text>
</comment>
<sequence>MDHLSVNLLQAAFILLTLYLLFGMARSACQGIRPLLNWLLTPDDKGSTGTSISFSSQPQLLVMPQHVETSYVSSEPRDINLWQRLKMENGVEIVGCIKGDITQEELLLSKSFSKNPNFLK</sequence>